<reference evidence="1" key="1">
    <citation type="submission" date="2014-07" db="EMBL/GenBank/DDBJ databases">
        <authorList>
            <person name="Hornung V.Bastian."/>
        </authorList>
    </citation>
    <scope>NUCLEOTIDE SEQUENCE</scope>
    <source>
        <strain evidence="1">PCE-S</strain>
    </source>
</reference>
<dbReference type="RefSeq" id="WP_208925086.1">
    <property type="nucleotide sequence ID" value="NZ_LK996017.1"/>
</dbReference>
<dbReference type="AlphaFoldDB" id="A0A098AUE4"/>
<accession>A0A098AUE4</accession>
<organism evidence="1">
    <name type="scientific">Desulfitobacterium hafniense</name>
    <name type="common">Desulfitobacterium frappieri</name>
    <dbReference type="NCBI Taxonomy" id="49338"/>
    <lineage>
        <taxon>Bacteria</taxon>
        <taxon>Bacillati</taxon>
        <taxon>Bacillota</taxon>
        <taxon>Clostridia</taxon>
        <taxon>Eubacteriales</taxon>
        <taxon>Desulfitobacteriaceae</taxon>
        <taxon>Desulfitobacterium</taxon>
    </lineage>
</organism>
<dbReference type="PATRIC" id="fig|49338.4.peg.71"/>
<protein>
    <submittedName>
        <fullName evidence="1">Uncharacterized protein</fullName>
    </submittedName>
</protein>
<proteinExistence type="predicted"/>
<evidence type="ECO:0000313" key="1">
    <source>
        <dbReference type="EMBL" id="CDW99953.1"/>
    </source>
</evidence>
<sequence length="202" mass="23561">MDEEKRMVDTYEVKHAIHVGDKEILFALDDTKTDYPYMVCDCTWDNPLGIDHYFNASASADYVEMMTEFTDRVQAQLEAIKAERDKITVPLQPFVLEHCIPNDYGESIENKVAVIRLERLRPEYRTADKQLVLATGGFGSHANSRGRAVYTVNLYSGKESRWNREDILGTIKPEHMPDWAKERLKQIQTERQVKQKKYEQER</sequence>
<dbReference type="EMBL" id="LK996017">
    <property type="protein sequence ID" value="CDW99953.1"/>
    <property type="molecule type" value="Genomic_DNA"/>
</dbReference>
<name>A0A098AUE4_DESHA</name>
<gene>
    <name evidence="1" type="ORF">DPCES_0066</name>
</gene>